<reference evidence="1 2" key="1">
    <citation type="submission" date="2024-02" db="EMBL/GenBank/DDBJ databases">
        <authorList>
            <person name="Daric V."/>
            <person name="Darras S."/>
        </authorList>
    </citation>
    <scope>NUCLEOTIDE SEQUENCE [LARGE SCALE GENOMIC DNA]</scope>
</reference>
<evidence type="ECO:0000313" key="1">
    <source>
        <dbReference type="EMBL" id="CAK8675013.1"/>
    </source>
</evidence>
<dbReference type="EMBL" id="CAWYQH010000013">
    <property type="protein sequence ID" value="CAK8675013.1"/>
    <property type="molecule type" value="Genomic_DNA"/>
</dbReference>
<comment type="caution">
    <text evidence="1">The sequence shown here is derived from an EMBL/GenBank/DDBJ whole genome shotgun (WGS) entry which is preliminary data.</text>
</comment>
<sequence length="61" mass="7179">MFDVRLNHHKIVSQETRLESGCTRCKLVDYVHFSVYNEHKLEYKARWAVFFGGKQGGILVH</sequence>
<protein>
    <submittedName>
        <fullName evidence="1">Uncharacterized protein</fullName>
    </submittedName>
</protein>
<proteinExistence type="predicted"/>
<dbReference type="Proteomes" id="UP001642483">
    <property type="component" value="Unassembled WGS sequence"/>
</dbReference>
<gene>
    <name evidence="1" type="ORF">CVLEPA_LOCUS4648</name>
</gene>
<accession>A0ABP0F8B5</accession>
<keyword evidence="2" id="KW-1185">Reference proteome</keyword>
<evidence type="ECO:0000313" key="2">
    <source>
        <dbReference type="Proteomes" id="UP001642483"/>
    </source>
</evidence>
<name>A0ABP0F8B5_CLALP</name>
<organism evidence="1 2">
    <name type="scientific">Clavelina lepadiformis</name>
    <name type="common">Light-bulb sea squirt</name>
    <name type="synonym">Ascidia lepadiformis</name>
    <dbReference type="NCBI Taxonomy" id="159417"/>
    <lineage>
        <taxon>Eukaryota</taxon>
        <taxon>Metazoa</taxon>
        <taxon>Chordata</taxon>
        <taxon>Tunicata</taxon>
        <taxon>Ascidiacea</taxon>
        <taxon>Aplousobranchia</taxon>
        <taxon>Clavelinidae</taxon>
        <taxon>Clavelina</taxon>
    </lineage>
</organism>